<keyword evidence="11" id="KW-1185">Reference proteome</keyword>
<evidence type="ECO:0000256" key="4">
    <source>
        <dbReference type="ARBA" id="ARBA00022989"/>
    </source>
</evidence>
<dbReference type="PANTHER" id="PTHR42682">
    <property type="entry name" value="HYDROGENASE-4 COMPONENT F"/>
    <property type="match status" value="1"/>
</dbReference>
<keyword evidence="3 7" id="KW-0812">Transmembrane</keyword>
<feature type="transmembrane region" description="Helical" evidence="8">
    <location>
        <begin position="150"/>
        <end position="181"/>
    </location>
</feature>
<evidence type="ECO:0000256" key="5">
    <source>
        <dbReference type="ARBA" id="ARBA00023002"/>
    </source>
</evidence>
<keyword evidence="2" id="KW-1003">Cell membrane</keyword>
<evidence type="ECO:0000256" key="1">
    <source>
        <dbReference type="ARBA" id="ARBA00004651"/>
    </source>
</evidence>
<protein>
    <recommendedName>
        <fullName evidence="9">NADH:quinone oxidoreductase/Mrp antiporter transmembrane domain-containing protein</fullName>
    </recommendedName>
</protein>
<proteinExistence type="predicted"/>
<evidence type="ECO:0000256" key="2">
    <source>
        <dbReference type="ARBA" id="ARBA00022475"/>
    </source>
</evidence>
<dbReference type="Pfam" id="PF00361">
    <property type="entry name" value="Proton_antipo_M"/>
    <property type="match status" value="1"/>
</dbReference>
<gene>
    <name evidence="10" type="ORF">BXT84_07450</name>
</gene>
<reference evidence="10 11" key="1">
    <citation type="journal article" date="2019" name="Sci. Rep.">
        <title>Sulfobacillus thermotolerans: new insights into resistance and metabolic capacities of acidophilic chemolithotrophs.</title>
        <authorList>
            <person name="Panyushkina A.E."/>
            <person name="Babenko V.V."/>
            <person name="Nikitina A.S."/>
            <person name="Selezneva O.V."/>
            <person name="Tsaplina I.A."/>
            <person name="Letarova M.A."/>
            <person name="Kostryukova E.S."/>
            <person name="Letarov A.V."/>
        </authorList>
    </citation>
    <scope>NUCLEOTIDE SEQUENCE [LARGE SCALE GENOMIC DNA]</scope>
    <source>
        <strain evidence="10 11">Kr1</strain>
    </source>
</reference>
<dbReference type="EMBL" id="CP019454">
    <property type="protein sequence ID" value="AUW93796.1"/>
    <property type="molecule type" value="Genomic_DNA"/>
</dbReference>
<evidence type="ECO:0000256" key="7">
    <source>
        <dbReference type="RuleBase" id="RU000320"/>
    </source>
</evidence>
<keyword evidence="5" id="KW-0560">Oxidoreductase</keyword>
<organism evidence="10 11">
    <name type="scientific">Sulfobacillus thermotolerans</name>
    <dbReference type="NCBI Taxonomy" id="338644"/>
    <lineage>
        <taxon>Bacteria</taxon>
        <taxon>Bacillati</taxon>
        <taxon>Bacillota</taxon>
        <taxon>Clostridia</taxon>
        <taxon>Eubacteriales</taxon>
        <taxon>Clostridiales Family XVII. Incertae Sedis</taxon>
        <taxon>Sulfobacillus</taxon>
    </lineage>
</organism>
<dbReference type="PANTHER" id="PTHR42682:SF3">
    <property type="entry name" value="FORMATE HYDROGENLYASE SUBUNIT 3-RELATED"/>
    <property type="match status" value="1"/>
</dbReference>
<feature type="transmembrane region" description="Helical" evidence="8">
    <location>
        <begin position="61"/>
        <end position="84"/>
    </location>
</feature>
<feature type="transmembrane region" description="Helical" evidence="8">
    <location>
        <begin position="201"/>
        <end position="222"/>
    </location>
</feature>
<evidence type="ECO:0000313" key="10">
    <source>
        <dbReference type="EMBL" id="AUW93796.1"/>
    </source>
</evidence>
<dbReference type="InterPro" id="IPR001750">
    <property type="entry name" value="ND/Mrp_TM"/>
</dbReference>
<keyword evidence="6 8" id="KW-0472">Membrane</keyword>
<name>A0ABN5GZP3_9FIRM</name>
<evidence type="ECO:0000313" key="11">
    <source>
        <dbReference type="Proteomes" id="UP000325292"/>
    </source>
</evidence>
<dbReference type="InterPro" id="IPR052175">
    <property type="entry name" value="ComplexI-like_HydComp"/>
</dbReference>
<feature type="transmembrane region" description="Helical" evidence="8">
    <location>
        <begin position="28"/>
        <end position="49"/>
    </location>
</feature>
<comment type="subcellular location">
    <subcellularLocation>
        <location evidence="1">Cell membrane</location>
        <topology evidence="1">Multi-pass membrane protein</topology>
    </subcellularLocation>
    <subcellularLocation>
        <location evidence="7">Membrane</location>
        <topology evidence="7">Multi-pass membrane protein</topology>
    </subcellularLocation>
</comment>
<evidence type="ECO:0000256" key="8">
    <source>
        <dbReference type="SAM" id="Phobius"/>
    </source>
</evidence>
<evidence type="ECO:0000256" key="6">
    <source>
        <dbReference type="ARBA" id="ARBA00023136"/>
    </source>
</evidence>
<sequence length="240" mass="25436">MLLFVLGTIGTVVAALYSVVSRHVKLILAYSTLEILGLVFAALGIWAMVRVAHSTSVVSTLAWDAAMILLVMHAGAKFVLFALTDHTEPVSHTVDGLGGLARQVPSLSVVAMVGVSALDAIPPLGGFVGEWLLLEAILKPTGATPALRNLHLVLLGSGVFLAMATALGVATYIRWFGYVFLGPVRRPATVHKVRPVYAHQIVGYTLALLPVWVAGPGVPWLIHGLICKVAKLFTIMDSTS</sequence>
<dbReference type="Proteomes" id="UP000325292">
    <property type="component" value="Chromosome"/>
</dbReference>
<evidence type="ECO:0000259" key="9">
    <source>
        <dbReference type="Pfam" id="PF00361"/>
    </source>
</evidence>
<accession>A0ABN5GZP3</accession>
<evidence type="ECO:0000256" key="3">
    <source>
        <dbReference type="ARBA" id="ARBA00022692"/>
    </source>
</evidence>
<feature type="domain" description="NADH:quinone oxidoreductase/Mrp antiporter transmembrane" evidence="9">
    <location>
        <begin position="2"/>
        <end position="139"/>
    </location>
</feature>
<keyword evidence="4 8" id="KW-1133">Transmembrane helix</keyword>